<evidence type="ECO:0000313" key="3">
    <source>
        <dbReference type="Proteomes" id="UP000218231"/>
    </source>
</evidence>
<evidence type="ECO:0000256" key="1">
    <source>
        <dbReference type="SAM" id="MobiDB-lite"/>
    </source>
</evidence>
<name>A0A2A2M4E7_9BILA</name>
<dbReference type="Proteomes" id="UP000218231">
    <property type="component" value="Unassembled WGS sequence"/>
</dbReference>
<organism evidence="2 3">
    <name type="scientific">Diploscapter pachys</name>
    <dbReference type="NCBI Taxonomy" id="2018661"/>
    <lineage>
        <taxon>Eukaryota</taxon>
        <taxon>Metazoa</taxon>
        <taxon>Ecdysozoa</taxon>
        <taxon>Nematoda</taxon>
        <taxon>Chromadorea</taxon>
        <taxon>Rhabditida</taxon>
        <taxon>Rhabditina</taxon>
        <taxon>Rhabditomorpha</taxon>
        <taxon>Rhabditoidea</taxon>
        <taxon>Rhabditidae</taxon>
        <taxon>Diploscapter</taxon>
    </lineage>
</organism>
<protein>
    <submittedName>
        <fullName evidence="2">Uncharacterized protein</fullName>
    </submittedName>
</protein>
<gene>
    <name evidence="2" type="ORF">WR25_27324</name>
</gene>
<feature type="region of interest" description="Disordered" evidence="1">
    <location>
        <begin position="1"/>
        <end position="26"/>
    </location>
</feature>
<evidence type="ECO:0000313" key="2">
    <source>
        <dbReference type="EMBL" id="PAV93175.1"/>
    </source>
</evidence>
<accession>A0A2A2M4E7</accession>
<dbReference type="EMBL" id="LIAE01005653">
    <property type="protein sequence ID" value="PAV93175.1"/>
    <property type="molecule type" value="Genomic_DNA"/>
</dbReference>
<keyword evidence="3" id="KW-1185">Reference proteome</keyword>
<sequence length="110" mass="11936">MVSNNPRIGAERVGEGGRGNSPAAGPPVTIVTVQLRTHSMHALYLRDLAGSEAVTLHDTREEARSSMIEHIRTHWPTSLGERPLDDTGLIERYFGSGTAVYAIASVKVDR</sequence>
<dbReference type="AlphaFoldDB" id="A0A2A2M4E7"/>
<reference evidence="2 3" key="1">
    <citation type="journal article" date="2017" name="Curr. Biol.">
        <title>Genome architecture and evolution of a unichromosomal asexual nematode.</title>
        <authorList>
            <person name="Fradin H."/>
            <person name="Zegar C."/>
            <person name="Gutwein M."/>
            <person name="Lucas J."/>
            <person name="Kovtun M."/>
            <person name="Corcoran D."/>
            <person name="Baugh L.R."/>
            <person name="Kiontke K."/>
            <person name="Gunsalus K."/>
            <person name="Fitch D.H."/>
            <person name="Piano F."/>
        </authorList>
    </citation>
    <scope>NUCLEOTIDE SEQUENCE [LARGE SCALE GENOMIC DNA]</scope>
    <source>
        <strain evidence="2">PF1309</strain>
    </source>
</reference>
<comment type="caution">
    <text evidence="2">The sequence shown here is derived from an EMBL/GenBank/DDBJ whole genome shotgun (WGS) entry which is preliminary data.</text>
</comment>
<proteinExistence type="predicted"/>